<protein>
    <submittedName>
        <fullName evidence="2">CGNR zinc finger domain-containing protein</fullName>
    </submittedName>
</protein>
<evidence type="ECO:0000259" key="1">
    <source>
        <dbReference type="Pfam" id="PF11706"/>
    </source>
</evidence>
<evidence type="ECO:0000313" key="3">
    <source>
        <dbReference type="Proteomes" id="UP000320580"/>
    </source>
</evidence>
<dbReference type="RefSeq" id="WP_146480267.1">
    <property type="nucleotide sequence ID" value="NZ_CP042266.1"/>
</dbReference>
<name>A0A5B8IEL7_9ACTN</name>
<feature type="domain" description="Zinc finger CGNR" evidence="1">
    <location>
        <begin position="178"/>
        <end position="219"/>
    </location>
</feature>
<dbReference type="PANTHER" id="PTHR35525:SF3">
    <property type="entry name" value="BLL6575 PROTEIN"/>
    <property type="match status" value="1"/>
</dbReference>
<keyword evidence="3" id="KW-1185">Reference proteome</keyword>
<dbReference type="Pfam" id="PF11706">
    <property type="entry name" value="zf-CGNR"/>
    <property type="match status" value="1"/>
</dbReference>
<evidence type="ECO:0000313" key="2">
    <source>
        <dbReference type="EMBL" id="QDY76978.1"/>
    </source>
</evidence>
<dbReference type="InterPro" id="IPR021005">
    <property type="entry name" value="Znf_CGNR"/>
</dbReference>
<dbReference type="AlphaFoldDB" id="A0A5B8IEL7"/>
<dbReference type="Proteomes" id="UP000320580">
    <property type="component" value="Chromosome"/>
</dbReference>
<dbReference type="Gene3D" id="1.10.3300.10">
    <property type="entry name" value="Jann2411-like domain"/>
    <property type="match status" value="1"/>
</dbReference>
<dbReference type="Pfam" id="PF07336">
    <property type="entry name" value="ABATE"/>
    <property type="match status" value="1"/>
</dbReference>
<dbReference type="OrthoDB" id="123307at2"/>
<dbReference type="SUPFAM" id="SSF160904">
    <property type="entry name" value="Jann2411-like"/>
    <property type="match status" value="1"/>
</dbReference>
<accession>A0A5B8IEL7</accession>
<sequence>MAAHAADPADRATRSAAADALDGPARYHWRFDTGRLCLDLVATGDSAPGAVPRDEPLAGEGRLRRWLVGAGLVPPGTPLPADCPAWVQRFTELRGHLTQVVLAEIDGRPAAPAAPADAGLDRVNALAAGAPPPVRAVREPSGTLVRGLVRAPECAELLAAVARDAVELLTDPAVRALLRQCEGEGCRRVYVDTSRGSRRRWCSSEVCGNRERVARHRRRAAAALART</sequence>
<reference evidence="2 3" key="1">
    <citation type="submission" date="2019-07" db="EMBL/GenBank/DDBJ databases">
        <authorList>
            <person name="Zhu P."/>
        </authorList>
    </citation>
    <scope>NUCLEOTIDE SEQUENCE [LARGE SCALE GENOMIC DNA]</scope>
    <source>
        <strain evidence="2 3">SSL-25</strain>
    </source>
</reference>
<dbReference type="InterPro" id="IPR010852">
    <property type="entry name" value="ABATE"/>
</dbReference>
<dbReference type="KEGG" id="sqz:FQU76_11125"/>
<proteinExistence type="predicted"/>
<gene>
    <name evidence="2" type="ORF">FQU76_11125</name>
</gene>
<dbReference type="PANTHER" id="PTHR35525">
    <property type="entry name" value="BLL6575 PROTEIN"/>
    <property type="match status" value="1"/>
</dbReference>
<dbReference type="EMBL" id="CP042266">
    <property type="protein sequence ID" value="QDY76978.1"/>
    <property type="molecule type" value="Genomic_DNA"/>
</dbReference>
<organism evidence="2 3">
    <name type="scientific">Streptomyces qinzhouensis</name>
    <dbReference type="NCBI Taxonomy" id="2599401"/>
    <lineage>
        <taxon>Bacteria</taxon>
        <taxon>Bacillati</taxon>
        <taxon>Actinomycetota</taxon>
        <taxon>Actinomycetes</taxon>
        <taxon>Kitasatosporales</taxon>
        <taxon>Streptomycetaceae</taxon>
        <taxon>Streptomyces</taxon>
    </lineage>
</organism>
<dbReference type="InterPro" id="IPR023286">
    <property type="entry name" value="ABATE_dom_sf"/>
</dbReference>